<dbReference type="InterPro" id="IPR023387">
    <property type="entry name" value="DUF1653-like_dom"/>
</dbReference>
<comment type="caution">
    <text evidence="2">The sequence shown here is derived from an EMBL/GenBank/DDBJ whole genome shotgun (WGS) entry which is preliminary data.</text>
</comment>
<gene>
    <name evidence="2" type="ORF">C5B42_03760</name>
</gene>
<reference evidence="2 3" key="1">
    <citation type="submission" date="2018-02" db="EMBL/GenBank/DDBJ databases">
        <title>Genomic Reconstructions from Amazon Rainforest and Pasture Soil Reveal Novel Insights into the Physiology of Candidate Phyla in Tropical Sites.</title>
        <authorList>
            <person name="Kroeger M.E."/>
            <person name="Delmont T."/>
            <person name="Eren A.M."/>
            <person name="Guo J."/>
            <person name="Meyer K.M."/>
            <person name="Khan K."/>
            <person name="Rodrigues J.L.M."/>
            <person name="Bohannan B.J.M."/>
            <person name="Tringe S."/>
            <person name="Borges C.D."/>
            <person name="Tiedje J."/>
            <person name="Tsai S.M."/>
            <person name="Nusslein K."/>
        </authorList>
    </citation>
    <scope>NUCLEOTIDE SEQUENCE [LARGE SCALE GENOMIC DNA]</scope>
    <source>
        <strain evidence="2">Amazon FNV 2010 28 9</strain>
    </source>
</reference>
<dbReference type="AlphaFoldDB" id="A0A317JND4"/>
<evidence type="ECO:0000313" key="3">
    <source>
        <dbReference type="Proteomes" id="UP000246104"/>
    </source>
</evidence>
<protein>
    <submittedName>
        <fullName evidence="2">DUF1653 domain-containing protein</fullName>
    </submittedName>
</protein>
<name>A0A317JND4_9BACT</name>
<proteinExistence type="predicted"/>
<evidence type="ECO:0000259" key="1">
    <source>
        <dbReference type="Pfam" id="PF07866"/>
    </source>
</evidence>
<dbReference type="Gene3D" id="2.30.30.320">
    <property type="entry name" value="DUF1653-like domain"/>
    <property type="match status" value="1"/>
</dbReference>
<accession>A0A317JND4</accession>
<dbReference type="Pfam" id="PF07866">
    <property type="entry name" value="DUF1653"/>
    <property type="match status" value="1"/>
</dbReference>
<dbReference type="EMBL" id="PSRQ01000042">
    <property type="protein sequence ID" value="PWU23254.1"/>
    <property type="molecule type" value="Genomic_DNA"/>
</dbReference>
<organism evidence="2 3">
    <name type="scientific">Candidatus Cerribacteria bacterium 'Amazon FNV 2010 28 9'</name>
    <dbReference type="NCBI Taxonomy" id="2081795"/>
    <lineage>
        <taxon>Bacteria</taxon>
        <taxon>Candidatus Cerribacteria</taxon>
    </lineage>
</organism>
<evidence type="ECO:0000313" key="2">
    <source>
        <dbReference type="EMBL" id="PWU23254.1"/>
    </source>
</evidence>
<feature type="domain" description="DUF1653" evidence="1">
    <location>
        <begin position="4"/>
        <end position="67"/>
    </location>
</feature>
<dbReference type="Proteomes" id="UP000246104">
    <property type="component" value="Unassembled WGS sequence"/>
</dbReference>
<dbReference type="InterPro" id="IPR037135">
    <property type="entry name" value="DUF1653-like_dom_sf"/>
</dbReference>
<sequence>MKLGKYQHSKTGNLYRVIGIAKHSETLEDLVVYGCLYDNQKSKLWVRPVRMFLEEVEIEGKKVPRFKFIEE</sequence>